<sequence length="131" mass="14778">MDDGRTVTVRVPISIKRRGGRKLVLAPTGASLTSVSVHRRIDNAMVKAVARAFRWRGMLEGGECSTVREIARAKRINEAYVGRVLRLTLLAPEIVETILNGRQSSELQLETLMKRFPVEWRAQREAFHLIA</sequence>
<evidence type="ECO:0008006" key="3">
    <source>
        <dbReference type="Google" id="ProtNLM"/>
    </source>
</evidence>
<dbReference type="SUPFAM" id="SSF109709">
    <property type="entry name" value="KorB DNA-binding domain-like"/>
    <property type="match status" value="1"/>
</dbReference>
<gene>
    <name evidence="1" type="ORF">CH341_00325</name>
</gene>
<evidence type="ECO:0000313" key="2">
    <source>
        <dbReference type="Proteomes" id="UP000249130"/>
    </source>
</evidence>
<dbReference type="OrthoDB" id="1550462at2"/>
<keyword evidence="2" id="KW-1185">Reference proteome</keyword>
<dbReference type="Proteomes" id="UP000249130">
    <property type="component" value="Unassembled WGS sequence"/>
</dbReference>
<name>A0A327L5G2_9BRAD</name>
<reference evidence="1 2" key="1">
    <citation type="submission" date="2017-07" db="EMBL/GenBank/DDBJ databases">
        <title>Draft Genome Sequences of Select Purple Nonsulfur Bacteria.</title>
        <authorList>
            <person name="Lasarre B."/>
            <person name="Mckinlay J.B."/>
        </authorList>
    </citation>
    <scope>NUCLEOTIDE SEQUENCE [LARGE SCALE GENOMIC DNA]</scope>
    <source>
        <strain evidence="1 2">DSM 5909</strain>
    </source>
</reference>
<dbReference type="AlphaFoldDB" id="A0A327L5G2"/>
<proteinExistence type="predicted"/>
<protein>
    <recommendedName>
        <fullName evidence="3">LacI family transcriptional regulator</fullName>
    </recommendedName>
</protein>
<organism evidence="1 2">
    <name type="scientific">Rhodoplanes roseus</name>
    <dbReference type="NCBI Taxonomy" id="29409"/>
    <lineage>
        <taxon>Bacteria</taxon>
        <taxon>Pseudomonadati</taxon>
        <taxon>Pseudomonadota</taxon>
        <taxon>Alphaproteobacteria</taxon>
        <taxon>Hyphomicrobiales</taxon>
        <taxon>Nitrobacteraceae</taxon>
        <taxon>Rhodoplanes</taxon>
    </lineage>
</organism>
<comment type="caution">
    <text evidence="1">The sequence shown here is derived from an EMBL/GenBank/DDBJ whole genome shotgun (WGS) entry which is preliminary data.</text>
</comment>
<accession>A0A327L5G2</accession>
<dbReference type="EMBL" id="NPEX01000001">
    <property type="protein sequence ID" value="RAI46199.1"/>
    <property type="molecule type" value="Genomic_DNA"/>
</dbReference>
<evidence type="ECO:0000313" key="1">
    <source>
        <dbReference type="EMBL" id="RAI46199.1"/>
    </source>
</evidence>